<dbReference type="EMBL" id="KV920100">
    <property type="protein sequence ID" value="OSX68777.1"/>
    <property type="molecule type" value="Genomic_DNA"/>
</dbReference>
<name>A0A1X6NJI8_PORUM</name>
<proteinExistence type="predicted"/>
<evidence type="ECO:0000313" key="2">
    <source>
        <dbReference type="Proteomes" id="UP000218209"/>
    </source>
</evidence>
<organism evidence="1 2">
    <name type="scientific">Porphyra umbilicalis</name>
    <name type="common">Purple laver</name>
    <name type="synonym">Red alga</name>
    <dbReference type="NCBI Taxonomy" id="2786"/>
    <lineage>
        <taxon>Eukaryota</taxon>
        <taxon>Rhodophyta</taxon>
        <taxon>Bangiophyceae</taxon>
        <taxon>Bangiales</taxon>
        <taxon>Bangiaceae</taxon>
        <taxon>Porphyra</taxon>
    </lineage>
</organism>
<protein>
    <submittedName>
        <fullName evidence="1">Uncharacterized protein</fullName>
    </submittedName>
</protein>
<evidence type="ECO:0000313" key="1">
    <source>
        <dbReference type="EMBL" id="OSX68777.1"/>
    </source>
</evidence>
<sequence length="345" mass="37908">MGRPTARLGGRCSLVATAVVAAMAAVLAVCLVPAAVDGRRTITATGRFVCAMPDGRTEPIVGSSIRLMNQNFAAVSDRRMASGSTAADGTFRLRGRGGDPGIGRRTRPDPYVRLTYRSVGAAHNIDVGISVRFLRTLGNYRGDKTPTKRNTKRSADFGTVVINSLECQAYVDFRAAMIDFKARTGSNTPGGRLPVRTRAIIHGGAAYALYDEIKLPRKTRVTPRLATHELAHVVRHVLDGGARHFARDALRFVYPRRHSCQMRSNLGFAFNEGWAEYWAGSCINRTVPPLDDYRVEGNVATALRELQSRCGTTDAQMVEVLARSRGRVHSFPEFRTRHQELYGCE</sequence>
<reference evidence="1 2" key="1">
    <citation type="submission" date="2017-03" db="EMBL/GenBank/DDBJ databases">
        <title>WGS assembly of Porphyra umbilicalis.</title>
        <authorList>
            <person name="Brawley S.H."/>
            <person name="Blouin N.A."/>
            <person name="Ficko-Blean E."/>
            <person name="Wheeler G.L."/>
            <person name="Lohr M."/>
            <person name="Goodson H.V."/>
            <person name="Jenkins J.W."/>
            <person name="Blaby-Haas C.E."/>
            <person name="Helliwell K.E."/>
            <person name="Chan C."/>
            <person name="Marriage T."/>
            <person name="Bhattacharya D."/>
            <person name="Klein A.S."/>
            <person name="Badis Y."/>
            <person name="Brodie J."/>
            <person name="Cao Y."/>
            <person name="Collen J."/>
            <person name="Dittami S.M."/>
            <person name="Gachon C.M."/>
            <person name="Green B.R."/>
            <person name="Karpowicz S."/>
            <person name="Kim J.W."/>
            <person name="Kudahl U."/>
            <person name="Lin S."/>
            <person name="Michel G."/>
            <person name="Mittag M."/>
            <person name="Olson B.J."/>
            <person name="Pangilinan J."/>
            <person name="Peng Y."/>
            <person name="Qiu H."/>
            <person name="Shu S."/>
            <person name="Singer J.T."/>
            <person name="Smith A.G."/>
            <person name="Sprecher B.N."/>
            <person name="Wagner V."/>
            <person name="Wang W."/>
            <person name="Wang Z.-Y."/>
            <person name="Yan J."/>
            <person name="Yarish C."/>
            <person name="Zoeuner-Riek S."/>
            <person name="Zhuang Y."/>
            <person name="Zou Y."/>
            <person name="Lindquist E.A."/>
            <person name="Grimwood J."/>
            <person name="Barry K."/>
            <person name="Rokhsar D.S."/>
            <person name="Schmutz J."/>
            <person name="Stiller J.W."/>
            <person name="Grossman A.R."/>
            <person name="Prochnik S.E."/>
        </authorList>
    </citation>
    <scope>NUCLEOTIDE SEQUENCE [LARGE SCALE GENOMIC DNA]</scope>
    <source>
        <strain evidence="1">4086291</strain>
    </source>
</reference>
<dbReference type="AlphaFoldDB" id="A0A1X6NJI8"/>
<dbReference type="OrthoDB" id="5431at2759"/>
<keyword evidence="2" id="KW-1185">Reference proteome</keyword>
<dbReference type="Proteomes" id="UP000218209">
    <property type="component" value="Unassembled WGS sequence"/>
</dbReference>
<accession>A0A1X6NJI8</accession>
<gene>
    <name evidence="1" type="ORF">BU14_2262s0001</name>
</gene>